<comment type="pathway">
    <text evidence="2">Cell wall biogenesis; lipoteichoic acid biosynthesis.</text>
</comment>
<evidence type="ECO:0000256" key="5">
    <source>
        <dbReference type="ARBA" id="ARBA00022692"/>
    </source>
</evidence>
<dbReference type="EMBL" id="WBZC01000026">
    <property type="protein sequence ID" value="KAB3534707.1"/>
    <property type="molecule type" value="Genomic_DNA"/>
</dbReference>
<evidence type="ECO:0000256" key="11">
    <source>
        <dbReference type="SAM" id="Phobius"/>
    </source>
</evidence>
<feature type="transmembrane region" description="Helical" evidence="11">
    <location>
        <begin position="154"/>
        <end position="172"/>
    </location>
</feature>
<feature type="binding site" evidence="10">
    <location>
        <position position="243"/>
    </location>
    <ligand>
        <name>Mn(2+)</name>
        <dbReference type="ChEBI" id="CHEBI:29035"/>
    </ligand>
</feature>
<evidence type="ECO:0000256" key="6">
    <source>
        <dbReference type="ARBA" id="ARBA00022989"/>
    </source>
</evidence>
<feature type="transmembrane region" description="Helical" evidence="11">
    <location>
        <begin position="12"/>
        <end position="33"/>
    </location>
</feature>
<keyword evidence="4" id="KW-1003">Cell membrane</keyword>
<keyword evidence="14" id="KW-1185">Reference proteome</keyword>
<dbReference type="AlphaFoldDB" id="A0A6I0EZG4"/>
<feature type="transmembrane region" description="Helical" evidence="11">
    <location>
        <begin position="66"/>
        <end position="87"/>
    </location>
</feature>
<dbReference type="Proteomes" id="UP000432715">
    <property type="component" value="Unassembled WGS sequence"/>
</dbReference>
<dbReference type="SUPFAM" id="SSF53649">
    <property type="entry name" value="Alkaline phosphatase-like"/>
    <property type="match status" value="1"/>
</dbReference>
<name>A0A6I0EZG4_9FIRM</name>
<keyword evidence="7 11" id="KW-0472">Membrane</keyword>
<evidence type="ECO:0000256" key="10">
    <source>
        <dbReference type="PIRSR" id="PIRSR005091-3"/>
    </source>
</evidence>
<dbReference type="PANTHER" id="PTHR47371">
    <property type="entry name" value="LIPOTEICHOIC ACID SYNTHASE"/>
    <property type="match status" value="1"/>
</dbReference>
<feature type="binding site" evidence="10">
    <location>
        <position position="460"/>
    </location>
    <ligand>
        <name>Mn(2+)</name>
        <dbReference type="ChEBI" id="CHEBI:29035"/>
    </ligand>
</feature>
<dbReference type="InterPro" id="IPR017850">
    <property type="entry name" value="Alkaline_phosphatase_core_sf"/>
</dbReference>
<feature type="binding site" evidence="10">
    <location>
        <position position="459"/>
    </location>
    <ligand>
        <name>Mn(2+)</name>
        <dbReference type="ChEBI" id="CHEBI:29035"/>
    </ligand>
</feature>
<organism evidence="13 14">
    <name type="scientific">Alkaliphilus pronyensis</name>
    <dbReference type="NCBI Taxonomy" id="1482732"/>
    <lineage>
        <taxon>Bacteria</taxon>
        <taxon>Bacillati</taxon>
        <taxon>Bacillota</taxon>
        <taxon>Clostridia</taxon>
        <taxon>Peptostreptococcales</taxon>
        <taxon>Natronincolaceae</taxon>
        <taxon>Alkaliphilus</taxon>
    </lineage>
</organism>
<evidence type="ECO:0000313" key="14">
    <source>
        <dbReference type="Proteomes" id="UP000432715"/>
    </source>
</evidence>
<feature type="binding site" evidence="10">
    <location>
        <position position="286"/>
    </location>
    <ligand>
        <name>Mn(2+)</name>
        <dbReference type="ChEBI" id="CHEBI:29035"/>
    </ligand>
</feature>
<dbReference type="Gene3D" id="3.40.720.10">
    <property type="entry name" value="Alkaline Phosphatase, subunit A"/>
    <property type="match status" value="1"/>
</dbReference>
<proteinExistence type="inferred from homology"/>
<feature type="domain" description="Sulfatase N-terminal" evidence="12">
    <location>
        <begin position="235"/>
        <end position="524"/>
    </location>
</feature>
<accession>A0A6I0EZG4</accession>
<protein>
    <submittedName>
        <fullName evidence="13">LTA synthase family protein</fullName>
    </submittedName>
</protein>
<sequence>MIQQYTKKDSISKLIFLFSGLLFLKLLVFHYFIGVKSNLIIISILNGLTVMAILFLASLIKKTDMFKIFIIINCFISIVFIFNSLYYKHFTTLLPVHIIYQINHVGGVGDSIWAILQPYHILFLVDIAPLVWYYNRIYKKSKRLMVKPMKASKVFMLVLFLAFTSGVGHFIINNADDAIRTPHNLGMINYHIYDLSRVFSDKTIPAGFASIAEEVIVEEEEEVEKNKYNGLIAGKNIIVVQAESFQNFVINKEVNGQQITPVLNQLIKNDSIYFSNYYEQVGWGNTSDAEFVSHTGFLPSTKNYSYKSYEGKTLITLPNLLKKKGYNTIVFHGNEPDFWNRKNMYPYMGFDTFISSEELEEEEIIGMGLSYKSLFKQGIPYLKSIDQPFYSLFITLTSHYPYIMEDKYKSLTLNSDYKDTILGNYFQTVNYLDSAIGQLIEDLKNEGLYYNSVIIVYGDHHGLKMQDEEATELLEVFLNAEYREDDMLRVPFLIHVPGSNINCEITTTGGMVDFFPTIANLLGISIENSYYIGKDLLNNNNGFATTFIHTAKGSFIEDDKVFLMSRDGVFENSRGWNKDTDEEIDLQEFKLGHERALAEIYLSQYILENQLLPLKEQLDILKILKEMGLCIN</sequence>
<dbReference type="PIRSF" id="PIRSF005091">
    <property type="entry name" value="Mmb_sulf_HI1246"/>
    <property type="match status" value="1"/>
</dbReference>
<reference evidence="13 14" key="1">
    <citation type="submission" date="2019-10" db="EMBL/GenBank/DDBJ databases">
        <title>Alkaliphilus serpentinus sp. nov. and Alkaliphilus pronyensis sp. nov., two novel anaerobic alkaliphilic species isolated from the serpentinized-hosted hydrothermal field of the Prony Bay (New Caledonia).</title>
        <authorList>
            <person name="Postec A."/>
        </authorList>
    </citation>
    <scope>NUCLEOTIDE SEQUENCE [LARGE SCALE GENOMIC DNA]</scope>
    <source>
        <strain evidence="13 14">LacV</strain>
    </source>
</reference>
<evidence type="ECO:0000256" key="3">
    <source>
        <dbReference type="ARBA" id="ARBA00009983"/>
    </source>
</evidence>
<dbReference type="GO" id="GO:0005886">
    <property type="term" value="C:plasma membrane"/>
    <property type="evidence" value="ECO:0007669"/>
    <property type="project" value="UniProtKB-SubCell"/>
</dbReference>
<evidence type="ECO:0000256" key="8">
    <source>
        <dbReference type="PIRSR" id="PIRSR005091-1"/>
    </source>
</evidence>
<evidence type="ECO:0000259" key="12">
    <source>
        <dbReference type="Pfam" id="PF00884"/>
    </source>
</evidence>
<feature type="transmembrane region" description="Helical" evidence="11">
    <location>
        <begin position="39"/>
        <end position="59"/>
    </location>
</feature>
<feature type="transmembrane region" description="Helical" evidence="11">
    <location>
        <begin position="112"/>
        <end position="134"/>
    </location>
</feature>
<evidence type="ECO:0000256" key="4">
    <source>
        <dbReference type="ARBA" id="ARBA00022475"/>
    </source>
</evidence>
<feature type="active site" evidence="8">
    <location>
        <position position="286"/>
    </location>
</feature>
<keyword evidence="9" id="KW-0464">Manganese</keyword>
<feature type="binding site" evidence="9">
    <location>
        <position position="399"/>
    </location>
    <ligand>
        <name>substrate</name>
    </ligand>
</feature>
<dbReference type="Gene3D" id="3.30.1120.170">
    <property type="match status" value="1"/>
</dbReference>
<evidence type="ECO:0000313" key="13">
    <source>
        <dbReference type="EMBL" id="KAB3534707.1"/>
    </source>
</evidence>
<dbReference type="CDD" id="cd16015">
    <property type="entry name" value="LTA_synthase"/>
    <property type="match status" value="1"/>
</dbReference>
<keyword evidence="5 11" id="KW-0812">Transmembrane</keyword>
<dbReference type="InterPro" id="IPR000917">
    <property type="entry name" value="Sulfatase_N"/>
</dbReference>
<gene>
    <name evidence="13" type="ORF">F8154_08255</name>
</gene>
<comment type="similarity">
    <text evidence="3">Belongs to the LTA synthase family.</text>
</comment>
<dbReference type="PANTHER" id="PTHR47371:SF3">
    <property type="entry name" value="PHOSPHOGLYCEROL TRANSFERASE I"/>
    <property type="match status" value="1"/>
</dbReference>
<evidence type="ECO:0000256" key="2">
    <source>
        <dbReference type="ARBA" id="ARBA00004936"/>
    </source>
</evidence>
<dbReference type="Pfam" id="PF00884">
    <property type="entry name" value="Sulfatase"/>
    <property type="match status" value="1"/>
</dbReference>
<evidence type="ECO:0000256" key="7">
    <source>
        <dbReference type="ARBA" id="ARBA00023136"/>
    </source>
</evidence>
<dbReference type="GO" id="GO:0046872">
    <property type="term" value="F:metal ion binding"/>
    <property type="evidence" value="ECO:0007669"/>
    <property type="project" value="UniProtKB-KW"/>
</dbReference>
<evidence type="ECO:0000256" key="9">
    <source>
        <dbReference type="PIRSR" id="PIRSR005091-2"/>
    </source>
</evidence>
<comment type="subcellular location">
    <subcellularLocation>
        <location evidence="1">Cell membrane</location>
        <topology evidence="1">Multi-pass membrane protein</topology>
    </subcellularLocation>
</comment>
<evidence type="ECO:0000256" key="1">
    <source>
        <dbReference type="ARBA" id="ARBA00004651"/>
    </source>
</evidence>
<comment type="caution">
    <text evidence="13">The sequence shown here is derived from an EMBL/GenBank/DDBJ whole genome shotgun (WGS) entry which is preliminary data.</text>
</comment>
<keyword evidence="9" id="KW-0479">Metal-binding</keyword>
<dbReference type="RefSeq" id="WP_151861141.1">
    <property type="nucleotide sequence ID" value="NZ_WBZC01000026.1"/>
</dbReference>
<keyword evidence="6 11" id="KW-1133">Transmembrane helix</keyword>
<dbReference type="InterPro" id="IPR012160">
    <property type="entry name" value="LtaS-like"/>
</dbReference>
<dbReference type="OrthoDB" id="5901192at2"/>
<dbReference type="InterPro" id="IPR050448">
    <property type="entry name" value="OpgB/LTA_synthase_biosynth"/>
</dbReference>